<protein>
    <submittedName>
        <fullName evidence="1">Uncharacterized protein</fullName>
    </submittedName>
</protein>
<evidence type="ECO:0000313" key="2">
    <source>
        <dbReference type="Proteomes" id="UP000779900"/>
    </source>
</evidence>
<evidence type="ECO:0000313" key="1">
    <source>
        <dbReference type="EMBL" id="MBM3331005.1"/>
    </source>
</evidence>
<organism evidence="1 2">
    <name type="scientific">candidate division WOR-3 bacterium</name>
    <dbReference type="NCBI Taxonomy" id="2052148"/>
    <lineage>
        <taxon>Bacteria</taxon>
        <taxon>Bacteria division WOR-3</taxon>
    </lineage>
</organism>
<dbReference type="Proteomes" id="UP000779900">
    <property type="component" value="Unassembled WGS sequence"/>
</dbReference>
<comment type="caution">
    <text evidence="1">The sequence shown here is derived from an EMBL/GenBank/DDBJ whole genome shotgun (WGS) entry which is preliminary data.</text>
</comment>
<dbReference type="EMBL" id="VGIR01000016">
    <property type="protein sequence ID" value="MBM3331005.1"/>
    <property type="molecule type" value="Genomic_DNA"/>
</dbReference>
<accession>A0A938BQV0</accession>
<gene>
    <name evidence="1" type="ORF">FJY68_04030</name>
</gene>
<sequence length="301" mass="33744">MILEKSDVAALRLAETRGWFPTDGEVTTAGLKPADYAERLRRLISLGVIRGFKTTLVVPPLLGGDWVWAAVLANSRSGLGLANALAAKLPFVSEIVLNASLPDQVGPNLAVLFYSRDFDKEADFIRKAPGIDYHEVYRVAEYSFPVALPLSRDEKDLVRYLVEHPESGIPEVGLAMDRTQTWVRAKLDRLLWSDTNRTGVLRVLPEVNWAPVENFGHFHFLIETGHRPDRLERLVAEAGLRVVFSGKTYRDRYMQVEGDVWGIGRLLDTVAFLDQIVGVRVAAVMWNREVVINTKWVPGLV</sequence>
<reference evidence="1" key="1">
    <citation type="submission" date="2019-03" db="EMBL/GenBank/DDBJ databases">
        <title>Lake Tanganyika Metagenome-Assembled Genomes (MAGs).</title>
        <authorList>
            <person name="Tran P."/>
        </authorList>
    </citation>
    <scope>NUCLEOTIDE SEQUENCE</scope>
    <source>
        <strain evidence="1">K_DeepCast_150m_m2_040</strain>
    </source>
</reference>
<dbReference type="AlphaFoldDB" id="A0A938BQV0"/>
<name>A0A938BQV0_UNCW3</name>
<proteinExistence type="predicted"/>